<dbReference type="SUPFAM" id="SSF54736">
    <property type="entry name" value="ClpS-like"/>
    <property type="match status" value="1"/>
</dbReference>
<feature type="domain" description="Adaptor protein ClpS core" evidence="2">
    <location>
        <begin position="20"/>
        <end position="87"/>
    </location>
</feature>
<keyword evidence="4" id="KW-1185">Reference proteome</keyword>
<dbReference type="Gene3D" id="3.30.1390.10">
    <property type="match status" value="1"/>
</dbReference>
<feature type="region of interest" description="Disordered" evidence="1">
    <location>
        <begin position="1"/>
        <end position="23"/>
    </location>
</feature>
<organism evidence="3 4">
    <name type="scientific">Rubrobacter marinus</name>
    <dbReference type="NCBI Taxonomy" id="2653852"/>
    <lineage>
        <taxon>Bacteria</taxon>
        <taxon>Bacillati</taxon>
        <taxon>Actinomycetota</taxon>
        <taxon>Rubrobacteria</taxon>
        <taxon>Rubrobacterales</taxon>
        <taxon>Rubrobacteraceae</taxon>
        <taxon>Rubrobacter</taxon>
    </lineage>
</organism>
<dbReference type="AlphaFoldDB" id="A0A6G8Q2H1"/>
<dbReference type="Proteomes" id="UP000502706">
    <property type="component" value="Chromosome"/>
</dbReference>
<dbReference type="KEGG" id="rmar:GBA65_05175"/>
<dbReference type="InterPro" id="IPR022935">
    <property type="entry name" value="ClpS"/>
</dbReference>
<dbReference type="InterPro" id="IPR014719">
    <property type="entry name" value="Ribosomal_bL12_C/ClpS-like"/>
</dbReference>
<reference evidence="3 4" key="1">
    <citation type="submission" date="2019-10" db="EMBL/GenBank/DDBJ databases">
        <title>Rubrobacter sp nov SCSIO 52915 isolated from a deep-sea sediment in the South China Sea.</title>
        <authorList>
            <person name="Chen R.W."/>
        </authorList>
    </citation>
    <scope>NUCLEOTIDE SEQUENCE [LARGE SCALE GENOMIC DNA]</scope>
    <source>
        <strain evidence="3 4">SCSIO 52915</strain>
    </source>
</reference>
<keyword evidence="3" id="KW-0645">Protease</keyword>
<proteinExistence type="predicted"/>
<evidence type="ECO:0000313" key="3">
    <source>
        <dbReference type="EMBL" id="QIN80672.1"/>
    </source>
</evidence>
<dbReference type="GO" id="GO:0030163">
    <property type="term" value="P:protein catabolic process"/>
    <property type="evidence" value="ECO:0007669"/>
    <property type="project" value="InterPro"/>
</dbReference>
<evidence type="ECO:0000313" key="4">
    <source>
        <dbReference type="Proteomes" id="UP000502706"/>
    </source>
</evidence>
<keyword evidence="3" id="KW-0378">Hydrolase</keyword>
<sequence length="98" mass="11153">MSATKIGKQREQRTGRKNSTEPPWNVLLHNDWDNSMPRVVLILKKVLPGMTIGRATRIMYEAHSSGRAVVKRCHKELAELYKERLQGEGLTISLEPAE</sequence>
<accession>A0A6G8Q2H1</accession>
<dbReference type="PANTHER" id="PTHR33473:SF17">
    <property type="entry name" value="ATP-DEPENDENT CLP PROTEASE ADAPTER PROTEIN CLPS1, CHLOROPLASTIC"/>
    <property type="match status" value="1"/>
</dbReference>
<protein>
    <submittedName>
        <fullName evidence="3">ATP-dependent Clp protease adaptor ClpS</fullName>
    </submittedName>
</protein>
<dbReference type="Pfam" id="PF02617">
    <property type="entry name" value="ClpS"/>
    <property type="match status" value="1"/>
</dbReference>
<evidence type="ECO:0000256" key="1">
    <source>
        <dbReference type="SAM" id="MobiDB-lite"/>
    </source>
</evidence>
<evidence type="ECO:0000259" key="2">
    <source>
        <dbReference type="Pfam" id="PF02617"/>
    </source>
</evidence>
<dbReference type="GO" id="GO:0008233">
    <property type="term" value="F:peptidase activity"/>
    <property type="evidence" value="ECO:0007669"/>
    <property type="project" value="UniProtKB-KW"/>
</dbReference>
<dbReference type="InterPro" id="IPR003769">
    <property type="entry name" value="ClpS_core"/>
</dbReference>
<gene>
    <name evidence="3" type="ORF">GBA65_05175</name>
</gene>
<dbReference type="GO" id="GO:0006508">
    <property type="term" value="P:proteolysis"/>
    <property type="evidence" value="ECO:0007669"/>
    <property type="project" value="UniProtKB-KW"/>
</dbReference>
<name>A0A6G8Q2H1_9ACTN</name>
<dbReference type="PANTHER" id="PTHR33473">
    <property type="entry name" value="ATP-DEPENDENT CLP PROTEASE ADAPTER PROTEIN CLPS1, CHLOROPLASTIC"/>
    <property type="match status" value="1"/>
</dbReference>
<dbReference type="EMBL" id="CP045121">
    <property type="protein sequence ID" value="QIN80672.1"/>
    <property type="molecule type" value="Genomic_DNA"/>
</dbReference>